<keyword evidence="3" id="KW-1185">Reference proteome</keyword>
<evidence type="ECO:0000313" key="2">
    <source>
        <dbReference type="EMBL" id="GER38989.1"/>
    </source>
</evidence>
<name>A0A5A7Q1I0_STRAF</name>
<dbReference type="AlphaFoldDB" id="A0A5A7Q1I0"/>
<comment type="caution">
    <text evidence="2">The sequence shown here is derived from an EMBL/GenBank/DDBJ whole genome shotgun (WGS) entry which is preliminary data.</text>
</comment>
<reference evidence="3" key="1">
    <citation type="journal article" date="2019" name="Curr. Biol.">
        <title>Genome Sequence of Striga asiatica Provides Insight into the Evolution of Plant Parasitism.</title>
        <authorList>
            <person name="Yoshida S."/>
            <person name="Kim S."/>
            <person name="Wafula E.K."/>
            <person name="Tanskanen J."/>
            <person name="Kim Y.M."/>
            <person name="Honaas L."/>
            <person name="Yang Z."/>
            <person name="Spallek T."/>
            <person name="Conn C.E."/>
            <person name="Ichihashi Y."/>
            <person name="Cheong K."/>
            <person name="Cui S."/>
            <person name="Der J.P."/>
            <person name="Gundlach H."/>
            <person name="Jiao Y."/>
            <person name="Hori C."/>
            <person name="Ishida J.K."/>
            <person name="Kasahara H."/>
            <person name="Kiba T."/>
            <person name="Kim M.S."/>
            <person name="Koo N."/>
            <person name="Laohavisit A."/>
            <person name="Lee Y.H."/>
            <person name="Lumba S."/>
            <person name="McCourt P."/>
            <person name="Mortimer J.C."/>
            <person name="Mutuku J.M."/>
            <person name="Nomura T."/>
            <person name="Sasaki-Sekimoto Y."/>
            <person name="Seto Y."/>
            <person name="Wang Y."/>
            <person name="Wakatake T."/>
            <person name="Sakakibara H."/>
            <person name="Demura T."/>
            <person name="Yamaguchi S."/>
            <person name="Yoneyama K."/>
            <person name="Manabe R.I."/>
            <person name="Nelson D.C."/>
            <person name="Schulman A.H."/>
            <person name="Timko M.P."/>
            <person name="dePamphilis C.W."/>
            <person name="Choi D."/>
            <person name="Shirasu K."/>
        </authorList>
    </citation>
    <scope>NUCLEOTIDE SEQUENCE [LARGE SCALE GENOMIC DNA]</scope>
    <source>
        <strain evidence="3">cv. UVA1</strain>
    </source>
</reference>
<sequence>MRQQNSTRGCFLSSFEDSGKNSFKATGTRPFFHILLENIEVFFHCRLSVTFSGVRQYHRRLPSYDSFSPPSYSYGSSLGSKGNMDIYDSSIFPRARTGGEINLLPGLERWKKESSLKAPPLIAKEMQRKSGRNATSREEEDPFPTVFLEERRKPTPTNREPLTSFTTHTSQLPLILNHCRLFFALSFFTTSAHCDSFNLGLTRLAFYDIGLKAYSQARFRVFSPPNGVRKDTADKRGYLFHGYRLCQERHLKAPYSALRATKGLVSYGREALNKGFGSLPCRSRKRASIRSSEPTVSTVADQDKTE</sequence>
<feature type="region of interest" description="Disordered" evidence="1">
    <location>
        <begin position="287"/>
        <end position="306"/>
    </location>
</feature>
<accession>A0A5A7Q1I0</accession>
<dbReference type="EMBL" id="BKCP01005572">
    <property type="protein sequence ID" value="GER38989.1"/>
    <property type="molecule type" value="Genomic_DNA"/>
</dbReference>
<protein>
    <submittedName>
        <fullName evidence="2">Myb domain protein 15</fullName>
    </submittedName>
</protein>
<organism evidence="2 3">
    <name type="scientific">Striga asiatica</name>
    <name type="common">Asiatic witchweed</name>
    <name type="synonym">Buchnera asiatica</name>
    <dbReference type="NCBI Taxonomy" id="4170"/>
    <lineage>
        <taxon>Eukaryota</taxon>
        <taxon>Viridiplantae</taxon>
        <taxon>Streptophyta</taxon>
        <taxon>Embryophyta</taxon>
        <taxon>Tracheophyta</taxon>
        <taxon>Spermatophyta</taxon>
        <taxon>Magnoliopsida</taxon>
        <taxon>eudicotyledons</taxon>
        <taxon>Gunneridae</taxon>
        <taxon>Pentapetalae</taxon>
        <taxon>asterids</taxon>
        <taxon>lamiids</taxon>
        <taxon>Lamiales</taxon>
        <taxon>Orobanchaceae</taxon>
        <taxon>Buchnereae</taxon>
        <taxon>Striga</taxon>
    </lineage>
</organism>
<proteinExistence type="predicted"/>
<evidence type="ECO:0000313" key="3">
    <source>
        <dbReference type="Proteomes" id="UP000325081"/>
    </source>
</evidence>
<feature type="compositionally biased region" description="Polar residues" evidence="1">
    <location>
        <begin position="289"/>
        <end position="300"/>
    </location>
</feature>
<dbReference type="Proteomes" id="UP000325081">
    <property type="component" value="Unassembled WGS sequence"/>
</dbReference>
<evidence type="ECO:0000256" key="1">
    <source>
        <dbReference type="SAM" id="MobiDB-lite"/>
    </source>
</evidence>
<gene>
    <name evidence="2" type="ORF">STAS_15523</name>
</gene>